<organism evidence="9 10">
    <name type="scientific">Parasediminibacterium paludis</name>
    <dbReference type="NCBI Taxonomy" id="908966"/>
    <lineage>
        <taxon>Bacteria</taxon>
        <taxon>Pseudomonadati</taxon>
        <taxon>Bacteroidota</taxon>
        <taxon>Chitinophagia</taxon>
        <taxon>Chitinophagales</taxon>
        <taxon>Chitinophagaceae</taxon>
        <taxon>Parasediminibacterium</taxon>
    </lineage>
</organism>
<dbReference type="InterPro" id="IPR051906">
    <property type="entry name" value="TolC-like"/>
</dbReference>
<dbReference type="Proteomes" id="UP001595906">
    <property type="component" value="Unassembled WGS sequence"/>
</dbReference>
<evidence type="ECO:0000256" key="8">
    <source>
        <dbReference type="SAM" id="Coils"/>
    </source>
</evidence>
<keyword evidence="5" id="KW-0812">Transmembrane</keyword>
<accession>A0ABV8Q2L6</accession>
<dbReference type="PANTHER" id="PTHR30026">
    <property type="entry name" value="OUTER MEMBRANE PROTEIN TOLC"/>
    <property type="match status" value="1"/>
</dbReference>
<evidence type="ECO:0000256" key="7">
    <source>
        <dbReference type="ARBA" id="ARBA00023237"/>
    </source>
</evidence>
<comment type="caution">
    <text evidence="9">The sequence shown here is derived from an EMBL/GenBank/DDBJ whole genome shotgun (WGS) entry which is preliminary data.</text>
</comment>
<evidence type="ECO:0000256" key="5">
    <source>
        <dbReference type="ARBA" id="ARBA00022692"/>
    </source>
</evidence>
<feature type="coiled-coil region" evidence="8">
    <location>
        <begin position="345"/>
        <end position="372"/>
    </location>
</feature>
<name>A0ABV8Q2L6_9BACT</name>
<comment type="subcellular location">
    <subcellularLocation>
        <location evidence="1">Cell outer membrane</location>
    </subcellularLocation>
</comment>
<dbReference type="EMBL" id="JBHSDC010000030">
    <property type="protein sequence ID" value="MFC4233491.1"/>
    <property type="molecule type" value="Genomic_DNA"/>
</dbReference>
<dbReference type="Pfam" id="PF02321">
    <property type="entry name" value="OEP"/>
    <property type="match status" value="1"/>
</dbReference>
<keyword evidence="8" id="KW-0175">Coiled coil</keyword>
<evidence type="ECO:0000256" key="6">
    <source>
        <dbReference type="ARBA" id="ARBA00023136"/>
    </source>
</evidence>
<evidence type="ECO:0000313" key="9">
    <source>
        <dbReference type="EMBL" id="MFC4233491.1"/>
    </source>
</evidence>
<evidence type="ECO:0000256" key="4">
    <source>
        <dbReference type="ARBA" id="ARBA00022452"/>
    </source>
</evidence>
<keyword evidence="3" id="KW-0813">Transport</keyword>
<dbReference type="RefSeq" id="WP_379015792.1">
    <property type="nucleotide sequence ID" value="NZ_JBHSDC010000030.1"/>
</dbReference>
<evidence type="ECO:0000313" key="10">
    <source>
        <dbReference type="Proteomes" id="UP001595906"/>
    </source>
</evidence>
<comment type="similarity">
    <text evidence="2">Belongs to the outer membrane factor (OMF) (TC 1.B.17) family.</text>
</comment>
<dbReference type="InterPro" id="IPR003423">
    <property type="entry name" value="OMP_efflux"/>
</dbReference>
<dbReference type="PANTHER" id="PTHR30026:SF21">
    <property type="entry name" value="SLR1270 PROTEIN"/>
    <property type="match status" value="1"/>
</dbReference>
<evidence type="ECO:0000256" key="2">
    <source>
        <dbReference type="ARBA" id="ARBA00007613"/>
    </source>
</evidence>
<keyword evidence="6" id="KW-0472">Membrane</keyword>
<sequence length="458" mass="53038">MLVASLLFVGNLLSQYTKQTIYTLDTFIAQIKKYHPVAKQADIQVDKAAAELLSARGSFDPTIALDASRKTFDGKNYYYYTNPELGIPLPVGNIKTGLENNGGDYITSEVTKGKTSYLGVEMPLAKGLLLDKRRAVLQQAKLYRSQSEQERLTILNNLLFDAYTTYWQWAGSFQQYKLFSQFTEIASNRLRLVRIAYNNGDRAMMDTVEAFTQLQNYQLMQSDAMLRWNNAKLELSNFLWLNNDSSYFLPENYVPETLQFNATNAQQLEEVLTKSAEQNPLLKAYDFKLMSLDVERKLKFQSLLPYVSLKANILNKDYYALKNVSTDFIQNNYKWGIDFKIPIFLREARGDYKKAQLKIQETNLEYINKKQQTVTKIKSYYNDFTALSQQLAITQNMYRNYQALLKTEELKFAQGESSLFLINSRETKVIELLQKQIELYIKYNKAKYAVEWAAGLLR</sequence>
<keyword evidence="7" id="KW-0998">Cell outer membrane</keyword>
<proteinExistence type="inferred from homology"/>
<keyword evidence="10" id="KW-1185">Reference proteome</keyword>
<dbReference type="SUPFAM" id="SSF56954">
    <property type="entry name" value="Outer membrane efflux proteins (OEP)"/>
    <property type="match status" value="1"/>
</dbReference>
<keyword evidence="4" id="KW-1134">Transmembrane beta strand</keyword>
<reference evidence="10" key="1">
    <citation type="journal article" date="2019" name="Int. J. Syst. Evol. Microbiol.">
        <title>The Global Catalogue of Microorganisms (GCM) 10K type strain sequencing project: providing services to taxonomists for standard genome sequencing and annotation.</title>
        <authorList>
            <consortium name="The Broad Institute Genomics Platform"/>
            <consortium name="The Broad Institute Genome Sequencing Center for Infectious Disease"/>
            <person name="Wu L."/>
            <person name="Ma J."/>
        </authorList>
    </citation>
    <scope>NUCLEOTIDE SEQUENCE [LARGE SCALE GENOMIC DNA]</scope>
    <source>
        <strain evidence="10">CECT 8010</strain>
    </source>
</reference>
<evidence type="ECO:0000256" key="3">
    <source>
        <dbReference type="ARBA" id="ARBA00022448"/>
    </source>
</evidence>
<protein>
    <submittedName>
        <fullName evidence="9">TolC family protein</fullName>
    </submittedName>
</protein>
<gene>
    <name evidence="9" type="ORF">ACFOW1_16440</name>
</gene>
<dbReference type="Gene3D" id="1.20.1600.10">
    <property type="entry name" value="Outer membrane efflux proteins (OEP)"/>
    <property type="match status" value="1"/>
</dbReference>
<evidence type="ECO:0000256" key="1">
    <source>
        <dbReference type="ARBA" id="ARBA00004442"/>
    </source>
</evidence>